<evidence type="ECO:0000256" key="1">
    <source>
        <dbReference type="ARBA" id="ARBA00004123"/>
    </source>
</evidence>
<protein>
    <recommendedName>
        <fullName evidence="6">Multifunctional methyltransferase subunit trm112</fullName>
    </recommendedName>
    <alternativeName>
        <fullName evidence="7">eRF1 methyltransferase subunit trm112</fullName>
    </alternativeName>
</protein>
<evidence type="ECO:0000256" key="4">
    <source>
        <dbReference type="ARBA" id="ARBA00022490"/>
    </source>
</evidence>
<dbReference type="EMBL" id="JABCYN010000023">
    <property type="protein sequence ID" value="KAF6012682.1"/>
    <property type="molecule type" value="Genomic_DNA"/>
</dbReference>
<evidence type="ECO:0000256" key="3">
    <source>
        <dbReference type="ARBA" id="ARBA00007980"/>
    </source>
</evidence>
<dbReference type="GO" id="GO:0046982">
    <property type="term" value="F:protein heterodimerization activity"/>
    <property type="evidence" value="ECO:0007669"/>
    <property type="project" value="InterPro"/>
</dbReference>
<dbReference type="EMBL" id="CABFWN010000003">
    <property type="protein sequence ID" value="VUG18301.1"/>
    <property type="molecule type" value="Genomic_DNA"/>
</dbReference>
<dbReference type="Proteomes" id="UP000568158">
    <property type="component" value="Unassembled WGS sequence"/>
</dbReference>
<dbReference type="FunFam" id="2.20.25.10:FF:000021">
    <property type="entry name" value="Multifunctional methyltransferase subunit trm112"/>
    <property type="match status" value="1"/>
</dbReference>
<comment type="similarity">
    <text evidence="3">Belongs to the TRM112 family.</text>
</comment>
<dbReference type="Gene3D" id="2.20.25.10">
    <property type="match status" value="1"/>
</dbReference>
<evidence type="ECO:0000256" key="6">
    <source>
        <dbReference type="ARBA" id="ARBA00069342"/>
    </source>
</evidence>
<evidence type="ECO:0000256" key="5">
    <source>
        <dbReference type="ARBA" id="ARBA00023242"/>
    </source>
</evidence>
<gene>
    <name evidence="9" type="primary">TRM112</name>
    <name evidence="9" type="ORF">DEBR0S3_07118G</name>
    <name evidence="8" type="ORF">HII12_002204</name>
</gene>
<keyword evidence="4" id="KW-0963">Cytoplasm</keyword>
<dbReference type="GO" id="GO:0030488">
    <property type="term" value="P:tRNA methylation"/>
    <property type="evidence" value="ECO:0007669"/>
    <property type="project" value="TreeGrafter"/>
</dbReference>
<dbReference type="GO" id="GO:0005634">
    <property type="term" value="C:nucleus"/>
    <property type="evidence" value="ECO:0007669"/>
    <property type="project" value="UniProtKB-SubCell"/>
</dbReference>
<keyword evidence="10" id="KW-1185">Reference proteome</keyword>
<dbReference type="PANTHER" id="PTHR12773">
    <property type="entry name" value="UPF0315 PROTEIN-RELATED"/>
    <property type="match status" value="1"/>
</dbReference>
<dbReference type="Pfam" id="PF03966">
    <property type="entry name" value="Trm112p"/>
    <property type="match status" value="1"/>
</dbReference>
<comment type="subcellular location">
    <subcellularLocation>
        <location evidence="2">Cytoplasm</location>
    </subcellularLocation>
    <subcellularLocation>
        <location evidence="1">Nucleus</location>
    </subcellularLocation>
</comment>
<dbReference type="GO" id="GO:0070476">
    <property type="term" value="P:rRNA (guanine-N7)-methylation"/>
    <property type="evidence" value="ECO:0007669"/>
    <property type="project" value="TreeGrafter"/>
</dbReference>
<sequence>MKLLTTNFVQCAVKSCNGSEKSYPLKYEDCQLQLEEQEFKPAFIIAMLQRINWQALVKVAADLGNNNLPAEKPADVENNEALLKELHTLLIETQITEGKMVCENCGHIYYIKDSIPDFLLPPHLAN</sequence>
<dbReference type="GO" id="GO:0005737">
    <property type="term" value="C:cytoplasm"/>
    <property type="evidence" value="ECO:0007669"/>
    <property type="project" value="UniProtKB-SubCell"/>
</dbReference>
<organism evidence="9 10">
    <name type="scientific">Dekkera bruxellensis</name>
    <name type="common">Brettanomyces custersii</name>
    <dbReference type="NCBI Taxonomy" id="5007"/>
    <lineage>
        <taxon>Eukaryota</taxon>
        <taxon>Fungi</taxon>
        <taxon>Dikarya</taxon>
        <taxon>Ascomycota</taxon>
        <taxon>Saccharomycotina</taxon>
        <taxon>Pichiomycetes</taxon>
        <taxon>Pichiales</taxon>
        <taxon>Pichiaceae</taxon>
        <taxon>Brettanomyces</taxon>
    </lineage>
</organism>
<evidence type="ECO:0000313" key="8">
    <source>
        <dbReference type="EMBL" id="KAF6012682.1"/>
    </source>
</evidence>
<evidence type="ECO:0000256" key="7">
    <source>
        <dbReference type="ARBA" id="ARBA00083044"/>
    </source>
</evidence>
<dbReference type="SUPFAM" id="SSF158997">
    <property type="entry name" value="Trm112p-like"/>
    <property type="match status" value="1"/>
</dbReference>
<evidence type="ECO:0000313" key="10">
    <source>
        <dbReference type="Proteomes" id="UP000478008"/>
    </source>
</evidence>
<evidence type="ECO:0000313" key="9">
    <source>
        <dbReference type="EMBL" id="VUG18301.1"/>
    </source>
</evidence>
<reference evidence="9 10" key="1">
    <citation type="submission" date="2019-07" db="EMBL/GenBank/DDBJ databases">
        <authorList>
            <person name="Friedrich A."/>
            <person name="Schacherer J."/>
        </authorList>
    </citation>
    <scope>NUCLEOTIDE SEQUENCE [LARGE SCALE GENOMIC DNA]</scope>
</reference>
<dbReference type="AlphaFoldDB" id="A0A7D9GZS2"/>
<dbReference type="PANTHER" id="PTHR12773:SF0">
    <property type="entry name" value="MULTIFUNCTIONAL METHYLTRANSFERASE SUBUNIT TRM112-LIKE PROTEIN"/>
    <property type="match status" value="1"/>
</dbReference>
<dbReference type="InterPro" id="IPR039127">
    <property type="entry name" value="Trm112"/>
</dbReference>
<accession>A0A7D9GZS2</accession>
<reference evidence="8 11" key="2">
    <citation type="journal article" date="2020" name="Appl. Microbiol. Biotechnol.">
        <title>Targeted gene deletion in Brettanomyces bruxellensis with an expression-free CRISPR-Cas9 system.</title>
        <authorList>
            <person name="Varela C."/>
            <person name="Bartel C."/>
            <person name="Onetto C."/>
            <person name="Borneman A."/>
        </authorList>
    </citation>
    <scope>NUCLEOTIDE SEQUENCE [LARGE SCALE GENOMIC DNA]</scope>
    <source>
        <strain evidence="8 11">AWRI1613</strain>
    </source>
</reference>
<evidence type="ECO:0000313" key="11">
    <source>
        <dbReference type="Proteomes" id="UP000568158"/>
    </source>
</evidence>
<keyword evidence="5" id="KW-0539">Nucleus</keyword>
<name>A0A7D9GZS2_DEKBR</name>
<evidence type="ECO:0000256" key="2">
    <source>
        <dbReference type="ARBA" id="ARBA00004496"/>
    </source>
</evidence>
<proteinExistence type="inferred from homology"/>
<dbReference type="Proteomes" id="UP000478008">
    <property type="component" value="Unassembled WGS sequence"/>
</dbReference>
<dbReference type="InterPro" id="IPR005651">
    <property type="entry name" value="Trm112-like"/>
</dbReference>